<reference evidence="1" key="1">
    <citation type="submission" date="2022-12" db="EMBL/GenBank/DDBJ databases">
        <title>Bacterial isolates from different developmental stages of Nematostella vectensis.</title>
        <authorList>
            <person name="Fraune S."/>
        </authorList>
    </citation>
    <scope>NUCLEOTIDE SEQUENCE</scope>
    <source>
        <strain evidence="1">G21619-S1</strain>
    </source>
</reference>
<accession>A0ABT4LZP4</accession>
<evidence type="ECO:0000313" key="2">
    <source>
        <dbReference type="Proteomes" id="UP001068379"/>
    </source>
</evidence>
<sequence length="111" mass="11802">MDGRANPVPLSLLGEFQKDVAEFLRGASRGIDPSEVLVSMEDGSLALVATGLGAATTLWADLARPETQDALSRSKTGCRDRTLAGVFAAESHVFLGHRISDPSRSMCLMAR</sequence>
<evidence type="ECO:0008006" key="3">
    <source>
        <dbReference type="Google" id="ProtNLM"/>
    </source>
</evidence>
<dbReference type="EMBL" id="JAPWHE010000001">
    <property type="protein sequence ID" value="MCZ4328527.1"/>
    <property type="molecule type" value="Genomic_DNA"/>
</dbReference>
<dbReference type="RefSeq" id="WP_269355864.1">
    <property type="nucleotide sequence ID" value="NZ_JAPWHE010000001.1"/>
</dbReference>
<protein>
    <recommendedName>
        <fullName evidence="3">Roadblock/LAMTOR2 domain-containing protein</fullName>
    </recommendedName>
</protein>
<dbReference type="Proteomes" id="UP001068379">
    <property type="component" value="Unassembled WGS sequence"/>
</dbReference>
<proteinExistence type="predicted"/>
<gene>
    <name evidence="1" type="ORF">O4H32_00985</name>
</gene>
<organism evidence="1 2">
    <name type="scientific">Castellaniella denitrificans</name>
    <dbReference type="NCBI Taxonomy" id="56119"/>
    <lineage>
        <taxon>Bacteria</taxon>
        <taxon>Pseudomonadati</taxon>
        <taxon>Pseudomonadota</taxon>
        <taxon>Betaproteobacteria</taxon>
        <taxon>Burkholderiales</taxon>
        <taxon>Alcaligenaceae</taxon>
        <taxon>Castellaniella</taxon>
    </lineage>
</organism>
<name>A0ABT4LZP4_9BURK</name>
<evidence type="ECO:0000313" key="1">
    <source>
        <dbReference type="EMBL" id="MCZ4328527.1"/>
    </source>
</evidence>
<keyword evidence="2" id="KW-1185">Reference proteome</keyword>
<comment type="caution">
    <text evidence="1">The sequence shown here is derived from an EMBL/GenBank/DDBJ whole genome shotgun (WGS) entry which is preliminary data.</text>
</comment>